<protein>
    <submittedName>
        <fullName evidence="2">Amidohydrolase</fullName>
    </submittedName>
</protein>
<gene>
    <name evidence="2" type="ORF">SAMN02745751_02440</name>
</gene>
<accession>A0A1M6IXA8</accession>
<dbReference type="OrthoDB" id="9771932at2"/>
<keyword evidence="2" id="KW-0378">Hydrolase</keyword>
<name>A0A1M6IXA8_9FIRM</name>
<proteinExistence type="predicted"/>
<dbReference type="InterPro" id="IPR006680">
    <property type="entry name" value="Amidohydro-rel"/>
</dbReference>
<dbReference type="EMBL" id="FQZL01000019">
    <property type="protein sequence ID" value="SHJ39024.1"/>
    <property type="molecule type" value="Genomic_DNA"/>
</dbReference>
<dbReference type="STRING" id="1121476.SAMN02745751_02440"/>
<reference evidence="2 3" key="1">
    <citation type="submission" date="2016-11" db="EMBL/GenBank/DDBJ databases">
        <authorList>
            <person name="Jaros S."/>
            <person name="Januszkiewicz K."/>
            <person name="Wedrychowicz H."/>
        </authorList>
    </citation>
    <scope>NUCLEOTIDE SEQUENCE [LARGE SCALE GENOMIC DNA]</scope>
    <source>
        <strain evidence="2 3">DSM 17477</strain>
    </source>
</reference>
<dbReference type="RefSeq" id="WP_073049861.1">
    <property type="nucleotide sequence ID" value="NZ_FQZL01000019.1"/>
</dbReference>
<organism evidence="2 3">
    <name type="scientific">Dethiosulfatibacter aminovorans DSM 17477</name>
    <dbReference type="NCBI Taxonomy" id="1121476"/>
    <lineage>
        <taxon>Bacteria</taxon>
        <taxon>Bacillati</taxon>
        <taxon>Bacillota</taxon>
        <taxon>Tissierellia</taxon>
        <taxon>Dethiosulfatibacter</taxon>
    </lineage>
</organism>
<dbReference type="PANTHER" id="PTHR43383">
    <property type="entry name" value="NODULIN 6"/>
    <property type="match status" value="1"/>
</dbReference>
<dbReference type="Pfam" id="PF04909">
    <property type="entry name" value="Amidohydro_2"/>
    <property type="match status" value="1"/>
</dbReference>
<keyword evidence="3" id="KW-1185">Reference proteome</keyword>
<dbReference type="Gene3D" id="3.20.20.140">
    <property type="entry name" value="Metal-dependent hydrolases"/>
    <property type="match status" value="1"/>
</dbReference>
<feature type="domain" description="Amidohydrolase-related" evidence="1">
    <location>
        <begin position="228"/>
        <end position="381"/>
    </location>
</feature>
<dbReference type="AlphaFoldDB" id="A0A1M6IXA8"/>
<evidence type="ECO:0000313" key="2">
    <source>
        <dbReference type="EMBL" id="SHJ39024.1"/>
    </source>
</evidence>
<sequence>MKIFNSHSHLGVDIERGKMGLKYIFDKSYIGWLYELPSESREDIKAYFEKVMTMKAFVQLKAALEKLYGNGLKLDLNTWDVFDERIKKAYEDPNHENHVLRDVCGYDEILLDDWIDIRSSGSNGVECSVALRCDFMFYGYSREGLESCEANNFDFFDHVPDNIYDYEIKMRDYIKESLEMGKCTALKVCMAYFRDLDFEPVDCHMAGVVYEDDESSEYIRMFQDYVMAKICEIAGEFNIPIQIHTGLGQVTDTSPINLMPLIRKYSNVRFSLLHGGFPWADDLLAVLYECPNAWLDICWMPSLSSIIARDTLINVLELIGTDRIMWGCDAATVEESYGALLAGIDILDEVNGYFINKGVFDEAFGDRLKEKILYSNAKDFFNEL</sequence>
<dbReference type="PANTHER" id="PTHR43383:SF2">
    <property type="entry name" value="AMIDOHYDROLASE 2 FAMILY PROTEIN"/>
    <property type="match status" value="1"/>
</dbReference>
<dbReference type="SUPFAM" id="SSF51556">
    <property type="entry name" value="Metallo-dependent hydrolases"/>
    <property type="match status" value="1"/>
</dbReference>
<evidence type="ECO:0000259" key="1">
    <source>
        <dbReference type="Pfam" id="PF04909"/>
    </source>
</evidence>
<dbReference type="GO" id="GO:0016787">
    <property type="term" value="F:hydrolase activity"/>
    <property type="evidence" value="ECO:0007669"/>
    <property type="project" value="UniProtKB-KW"/>
</dbReference>
<dbReference type="InterPro" id="IPR032466">
    <property type="entry name" value="Metal_Hydrolase"/>
</dbReference>
<dbReference type="Proteomes" id="UP000184052">
    <property type="component" value="Unassembled WGS sequence"/>
</dbReference>
<evidence type="ECO:0000313" key="3">
    <source>
        <dbReference type="Proteomes" id="UP000184052"/>
    </source>
</evidence>